<protein>
    <submittedName>
        <fullName evidence="1">Expansin-A1-like</fullName>
    </submittedName>
</protein>
<organism evidence="1 2">
    <name type="scientific">Gossypium australe</name>
    <dbReference type="NCBI Taxonomy" id="47621"/>
    <lineage>
        <taxon>Eukaryota</taxon>
        <taxon>Viridiplantae</taxon>
        <taxon>Streptophyta</taxon>
        <taxon>Embryophyta</taxon>
        <taxon>Tracheophyta</taxon>
        <taxon>Spermatophyta</taxon>
        <taxon>Magnoliopsida</taxon>
        <taxon>eudicotyledons</taxon>
        <taxon>Gunneridae</taxon>
        <taxon>Pentapetalae</taxon>
        <taxon>rosids</taxon>
        <taxon>malvids</taxon>
        <taxon>Malvales</taxon>
        <taxon>Malvaceae</taxon>
        <taxon>Malvoideae</taxon>
        <taxon>Gossypium</taxon>
    </lineage>
</organism>
<comment type="caution">
    <text evidence="1">The sequence shown here is derived from an EMBL/GenBank/DDBJ whole genome shotgun (WGS) entry which is preliminary data.</text>
</comment>
<gene>
    <name evidence="1" type="ORF">EPI10_033349</name>
</gene>
<reference evidence="2" key="1">
    <citation type="journal article" date="2019" name="Plant Biotechnol. J.">
        <title>Genome sequencing of the Australian wild diploid species Gossypium australe highlights disease resistance and delayed gland morphogenesis.</title>
        <authorList>
            <person name="Cai Y."/>
            <person name="Cai X."/>
            <person name="Wang Q."/>
            <person name="Wang P."/>
            <person name="Zhang Y."/>
            <person name="Cai C."/>
            <person name="Xu Y."/>
            <person name="Wang K."/>
            <person name="Zhou Z."/>
            <person name="Wang C."/>
            <person name="Geng S."/>
            <person name="Li B."/>
            <person name="Dong Q."/>
            <person name="Hou Y."/>
            <person name="Wang H."/>
            <person name="Ai P."/>
            <person name="Liu Z."/>
            <person name="Yi F."/>
            <person name="Sun M."/>
            <person name="An G."/>
            <person name="Cheng J."/>
            <person name="Zhang Y."/>
            <person name="Shi Q."/>
            <person name="Xie Y."/>
            <person name="Shi X."/>
            <person name="Chang Y."/>
            <person name="Huang F."/>
            <person name="Chen Y."/>
            <person name="Hong S."/>
            <person name="Mi L."/>
            <person name="Sun Q."/>
            <person name="Zhang L."/>
            <person name="Zhou B."/>
            <person name="Peng R."/>
            <person name="Zhang X."/>
            <person name="Liu F."/>
        </authorList>
    </citation>
    <scope>NUCLEOTIDE SEQUENCE [LARGE SCALE GENOMIC DNA]</scope>
    <source>
        <strain evidence="2">cv. PA1801</strain>
    </source>
</reference>
<evidence type="ECO:0000313" key="1">
    <source>
        <dbReference type="EMBL" id="KAA3489774.1"/>
    </source>
</evidence>
<keyword evidence="2" id="KW-1185">Reference proteome</keyword>
<dbReference type="Proteomes" id="UP000325315">
    <property type="component" value="Unassembled WGS sequence"/>
</dbReference>
<evidence type="ECO:0000313" key="2">
    <source>
        <dbReference type="Proteomes" id="UP000325315"/>
    </source>
</evidence>
<accession>A0A5B6X903</accession>
<sequence>METKLDKKRMENVRRSCGLLNGIEKDDIEVTLRSFSKWNLDVLVKEDGNQEKWWFTGLYGSPYLRDQNLVWNLLKRLSQ</sequence>
<dbReference type="EMBL" id="SMMG02000001">
    <property type="protein sequence ID" value="KAA3489774.1"/>
    <property type="molecule type" value="Genomic_DNA"/>
</dbReference>
<dbReference type="OrthoDB" id="999895at2759"/>
<name>A0A5B6X903_9ROSI</name>
<dbReference type="AlphaFoldDB" id="A0A5B6X903"/>
<proteinExistence type="predicted"/>